<gene>
    <name evidence="4" type="ORF">SBAD_LOCUS2065</name>
</gene>
<feature type="domain" description="SH3" evidence="3">
    <location>
        <begin position="1"/>
        <end position="59"/>
    </location>
</feature>
<dbReference type="GO" id="GO:0031410">
    <property type="term" value="C:cytoplasmic vesicle"/>
    <property type="evidence" value="ECO:0007669"/>
    <property type="project" value="TreeGrafter"/>
</dbReference>
<dbReference type="Pfam" id="PF14604">
    <property type="entry name" value="SH3_9"/>
    <property type="match status" value="1"/>
</dbReference>
<dbReference type="PROSITE" id="PS50002">
    <property type="entry name" value="SH3"/>
    <property type="match status" value="1"/>
</dbReference>
<reference evidence="6" key="1">
    <citation type="submission" date="2016-06" db="UniProtKB">
        <authorList>
            <consortium name="WormBaseParasite"/>
        </authorList>
    </citation>
    <scope>IDENTIFICATION</scope>
</reference>
<dbReference type="GO" id="GO:0097320">
    <property type="term" value="P:plasma membrane tubulation"/>
    <property type="evidence" value="ECO:0007669"/>
    <property type="project" value="TreeGrafter"/>
</dbReference>
<evidence type="ECO:0000313" key="5">
    <source>
        <dbReference type="Proteomes" id="UP000270296"/>
    </source>
</evidence>
<organism evidence="6">
    <name type="scientific">Soboliphyme baturini</name>
    <dbReference type="NCBI Taxonomy" id="241478"/>
    <lineage>
        <taxon>Eukaryota</taxon>
        <taxon>Metazoa</taxon>
        <taxon>Ecdysozoa</taxon>
        <taxon>Nematoda</taxon>
        <taxon>Enoplea</taxon>
        <taxon>Dorylaimia</taxon>
        <taxon>Dioctophymatida</taxon>
        <taxon>Dioctophymatoidea</taxon>
        <taxon>Soboliphymatidae</taxon>
        <taxon>Soboliphyme</taxon>
    </lineage>
</organism>
<evidence type="ECO:0000256" key="1">
    <source>
        <dbReference type="ARBA" id="ARBA00022443"/>
    </source>
</evidence>
<dbReference type="GO" id="GO:0005886">
    <property type="term" value="C:plasma membrane"/>
    <property type="evidence" value="ECO:0007669"/>
    <property type="project" value="TreeGrafter"/>
</dbReference>
<dbReference type="PRINTS" id="PR00452">
    <property type="entry name" value="SH3DOMAIN"/>
</dbReference>
<accession>A0A183IEM1</accession>
<dbReference type="EMBL" id="UZAM01007067">
    <property type="protein sequence ID" value="VDO96365.1"/>
    <property type="molecule type" value="Genomic_DNA"/>
</dbReference>
<dbReference type="AlphaFoldDB" id="A0A183IEM1"/>
<name>A0A183IEM1_9BILA</name>
<keyword evidence="5" id="KW-1185">Reference proteome</keyword>
<evidence type="ECO:0000256" key="2">
    <source>
        <dbReference type="PROSITE-ProRule" id="PRU00192"/>
    </source>
</evidence>
<reference evidence="4 5" key="2">
    <citation type="submission" date="2018-11" db="EMBL/GenBank/DDBJ databases">
        <authorList>
            <consortium name="Pathogen Informatics"/>
        </authorList>
    </citation>
    <scope>NUCLEOTIDE SEQUENCE [LARGE SCALE GENOMIC DNA]</scope>
</reference>
<dbReference type="Proteomes" id="UP000270296">
    <property type="component" value="Unassembled WGS sequence"/>
</dbReference>
<dbReference type="WBParaSite" id="SBAD_0000216501-mRNA-1">
    <property type="protein sequence ID" value="SBAD_0000216501-mRNA-1"/>
    <property type="gene ID" value="SBAD_0000216501"/>
</dbReference>
<dbReference type="InterPro" id="IPR036028">
    <property type="entry name" value="SH3-like_dom_sf"/>
</dbReference>
<dbReference type="Gene3D" id="2.30.30.40">
    <property type="entry name" value="SH3 Domains"/>
    <property type="match status" value="1"/>
</dbReference>
<proteinExistence type="predicted"/>
<protein>
    <submittedName>
        <fullName evidence="6">SH3 domain-containing protein</fullName>
    </submittedName>
</protein>
<dbReference type="GO" id="GO:0006897">
    <property type="term" value="P:endocytosis"/>
    <property type="evidence" value="ECO:0007669"/>
    <property type="project" value="TreeGrafter"/>
</dbReference>
<dbReference type="GO" id="GO:0016197">
    <property type="term" value="P:endosomal transport"/>
    <property type="evidence" value="ECO:0007669"/>
    <property type="project" value="TreeGrafter"/>
</dbReference>
<dbReference type="OrthoDB" id="10254720at2759"/>
<dbReference type="GO" id="GO:0035091">
    <property type="term" value="F:phosphatidylinositol binding"/>
    <property type="evidence" value="ECO:0007669"/>
    <property type="project" value="TreeGrafter"/>
</dbReference>
<dbReference type="SUPFAM" id="SSF50044">
    <property type="entry name" value="SH3-domain"/>
    <property type="match status" value="1"/>
</dbReference>
<dbReference type="PANTHER" id="PTHR45827">
    <property type="entry name" value="SORTING NEXIN"/>
    <property type="match status" value="1"/>
</dbReference>
<evidence type="ECO:0000259" key="3">
    <source>
        <dbReference type="PROSITE" id="PS50002"/>
    </source>
</evidence>
<dbReference type="InterPro" id="IPR001452">
    <property type="entry name" value="SH3_domain"/>
</dbReference>
<dbReference type="PANTHER" id="PTHR45827:SF1">
    <property type="entry name" value="SORTING NEXIN"/>
    <property type="match status" value="1"/>
</dbReference>
<sequence>MAEVVYDFTAEPGSTELSIRVGEVLEIVRQDVGGGWWEAINCLGEQGLVPESYVKVSCEPICFIDFNVCWFILGKISC</sequence>
<dbReference type="SMART" id="SM00326">
    <property type="entry name" value="SH3"/>
    <property type="match status" value="1"/>
</dbReference>
<evidence type="ECO:0000313" key="6">
    <source>
        <dbReference type="WBParaSite" id="SBAD_0000216501-mRNA-1"/>
    </source>
</evidence>
<evidence type="ECO:0000313" key="4">
    <source>
        <dbReference type="EMBL" id="VDO96365.1"/>
    </source>
</evidence>
<keyword evidence="1 2" id="KW-0728">SH3 domain</keyword>